<dbReference type="CDD" id="cd10002">
    <property type="entry name" value="HDAC10_HDAC6-dom1"/>
    <property type="match status" value="1"/>
</dbReference>
<dbReference type="PANTHER" id="PTHR10625:SF38">
    <property type="entry name" value="HISTONE DEACETYLASE 6, ISOFORM G"/>
    <property type="match status" value="1"/>
</dbReference>
<protein>
    <recommendedName>
        <fullName evidence="6">Histone deacetylase domain-containing protein</fullName>
    </recommendedName>
</protein>
<evidence type="ECO:0000313" key="8">
    <source>
        <dbReference type="Proteomes" id="UP000639338"/>
    </source>
</evidence>
<organism evidence="7 8">
    <name type="scientific">Aphidius gifuensis</name>
    <name type="common">Parasitoid wasp</name>
    <dbReference type="NCBI Taxonomy" id="684658"/>
    <lineage>
        <taxon>Eukaryota</taxon>
        <taxon>Metazoa</taxon>
        <taxon>Ecdysozoa</taxon>
        <taxon>Arthropoda</taxon>
        <taxon>Hexapoda</taxon>
        <taxon>Insecta</taxon>
        <taxon>Pterygota</taxon>
        <taxon>Neoptera</taxon>
        <taxon>Endopterygota</taxon>
        <taxon>Hymenoptera</taxon>
        <taxon>Apocrita</taxon>
        <taxon>Ichneumonoidea</taxon>
        <taxon>Braconidae</taxon>
        <taxon>Aphidiinae</taxon>
        <taxon>Aphidius</taxon>
    </lineage>
</organism>
<evidence type="ECO:0000256" key="2">
    <source>
        <dbReference type="ARBA" id="ARBA00007738"/>
    </source>
</evidence>
<dbReference type="GO" id="GO:0000118">
    <property type="term" value="C:histone deacetylase complex"/>
    <property type="evidence" value="ECO:0007669"/>
    <property type="project" value="TreeGrafter"/>
</dbReference>
<evidence type="ECO:0000313" key="7">
    <source>
        <dbReference type="EMBL" id="KAF7997049.1"/>
    </source>
</evidence>
<dbReference type="InterPro" id="IPR000286">
    <property type="entry name" value="HDACs"/>
</dbReference>
<proteinExistence type="inferred from homology"/>
<dbReference type="AlphaFoldDB" id="A0A835CUH8"/>
<accession>A0A835CUH8</accession>
<name>A0A835CUH8_APHGI</name>
<dbReference type="InterPro" id="IPR037138">
    <property type="entry name" value="His_deacetylse_dom_sf"/>
</dbReference>
<dbReference type="FunFam" id="3.40.800.20:FF:000005">
    <property type="entry name" value="histone deacetylase 6"/>
    <property type="match status" value="2"/>
</dbReference>
<reference evidence="7 8" key="1">
    <citation type="submission" date="2020-08" db="EMBL/GenBank/DDBJ databases">
        <title>Aphidius gifuensis genome sequencing and assembly.</title>
        <authorList>
            <person name="Du Z."/>
        </authorList>
    </citation>
    <scope>NUCLEOTIDE SEQUENCE [LARGE SCALE GENOMIC DNA]</scope>
    <source>
        <strain evidence="7">YNYX2018</strain>
        <tissue evidence="7">Adults</tissue>
    </source>
</reference>
<comment type="similarity">
    <text evidence="2">Belongs to the histone deacetylase family. HD type 2 subfamily.</text>
</comment>
<feature type="domain" description="Histone deacetylase" evidence="6">
    <location>
        <begin position="520"/>
        <end position="817"/>
    </location>
</feature>
<dbReference type="EMBL" id="JACMRX010000001">
    <property type="protein sequence ID" value="KAF7997049.1"/>
    <property type="molecule type" value="Genomic_DNA"/>
</dbReference>
<feature type="domain" description="Histone deacetylase" evidence="6">
    <location>
        <begin position="94"/>
        <end position="390"/>
    </location>
</feature>
<sequence length="916" mass="103136">MSTKSTSSTAAINDQRKSSRLANIKPSKAIVTAKREATACKKNHLKIKKASDTFYVKDIYEGAIKAKNMIRGMTGIVYDRSMADHRCLWDDNYPECPERFIKTLERCEELGLIDRCKIIEPRLASDDELLMKHTQEQIDILKATDGSEDLEKLEKLSSKYDAIYIHPSTYRLSLLSTGSTINLFESICRGDVQNGMAIIRPPGHHAMKAEYCGYCFFNNVAIASEKILADGLAKKILIIDWDVHHGQATQQMFYNDPRVVYFSIHRYENGEFWPNLKESNYHYVGEDEGIGYNFNVPLNKTGMKNADYLAIFQQVLLPMAYEFGPDLIVVSAGFDSAIGDEKGEMEITPAFYSHLLSPLLGLARGKVAVILEGGYCLESLSESAALTLRTLLGDPCPMIETLDVPCASIRETILNVIYTHKPYWNCYQYQETYSINSQPSNNDDTERHLPVVIYNGDETKPEFYLTRDCYPIQSEIFLRNVHDRLNNLKKFTNLNKAPNRVALIYDTEMLKHFNYTDNDHPESPERISGIFTKHEEFELIKRCHIMQGRIATEEELLLVHTKEHIKMVMDTSKLKPSTLAKQSRDYDSVFLNKDTWTSACTAAGSVLSIVDSVLNCESQSGVAIVRPPGHHAAEDLPSGFCLFNNVAIAAKYAIKHHSLSRVLIVDWDIHHGNGTQSLLEDDPNILYISLHRYDNANFYPKSKDANYDVVGNNKGEGFNVNIPWNRRKMGDAEYVAAFQQIIMPIAYQFNPELVLISAGFDACIGDSLGGYAVTPEAFGLFTHWLMSLANGRVILALEGGYNVNSIAYAMTMCTKALLNDPLPPLLFNNNGPCSSAVTTIKNVINTQKKYWPNLVFQAALPKEKVIPDPEYNQTEYKSESKIAIEQLQSEKLKETSDLTLKLAELAINSESCSTKK</sequence>
<dbReference type="Gene3D" id="3.40.800.20">
    <property type="entry name" value="Histone deacetylase domain"/>
    <property type="match status" value="2"/>
</dbReference>
<dbReference type="Pfam" id="PF00850">
    <property type="entry name" value="Hist_deacetyl"/>
    <property type="match status" value="2"/>
</dbReference>
<dbReference type="SUPFAM" id="SSF52768">
    <property type="entry name" value="Arginase/deacetylase"/>
    <property type="match status" value="2"/>
</dbReference>
<dbReference type="GO" id="GO:0141221">
    <property type="term" value="F:histone deacetylase activity, hydrolytic mechanism"/>
    <property type="evidence" value="ECO:0007669"/>
    <property type="project" value="UniProtKB-EC"/>
</dbReference>
<dbReference type="Proteomes" id="UP000639338">
    <property type="component" value="Unassembled WGS sequence"/>
</dbReference>
<evidence type="ECO:0000256" key="4">
    <source>
        <dbReference type="ARBA" id="ARBA00023242"/>
    </source>
</evidence>
<comment type="subcellular location">
    <subcellularLocation>
        <location evidence="1">Nucleus</location>
    </subcellularLocation>
</comment>
<keyword evidence="3" id="KW-0378">Hydrolase</keyword>
<dbReference type="InterPro" id="IPR023696">
    <property type="entry name" value="Ureohydrolase_dom_sf"/>
</dbReference>
<evidence type="ECO:0000256" key="1">
    <source>
        <dbReference type="ARBA" id="ARBA00004123"/>
    </source>
</evidence>
<dbReference type="PANTHER" id="PTHR10625">
    <property type="entry name" value="HISTONE DEACETYLASE HDAC1-RELATED"/>
    <property type="match status" value="1"/>
</dbReference>
<dbReference type="OrthoDB" id="424012at2759"/>
<evidence type="ECO:0000256" key="3">
    <source>
        <dbReference type="ARBA" id="ARBA00022801"/>
    </source>
</evidence>
<comment type="catalytic activity">
    <reaction evidence="5">
        <text>N(6)-acetyl-L-lysyl-[histone] + H2O = L-lysyl-[histone] + acetate</text>
        <dbReference type="Rhea" id="RHEA:58196"/>
        <dbReference type="Rhea" id="RHEA-COMP:9845"/>
        <dbReference type="Rhea" id="RHEA-COMP:11338"/>
        <dbReference type="ChEBI" id="CHEBI:15377"/>
        <dbReference type="ChEBI" id="CHEBI:29969"/>
        <dbReference type="ChEBI" id="CHEBI:30089"/>
        <dbReference type="ChEBI" id="CHEBI:61930"/>
        <dbReference type="EC" id="3.5.1.98"/>
    </reaction>
</comment>
<dbReference type="GO" id="GO:0040029">
    <property type="term" value="P:epigenetic regulation of gene expression"/>
    <property type="evidence" value="ECO:0007669"/>
    <property type="project" value="TreeGrafter"/>
</dbReference>
<keyword evidence="8" id="KW-1185">Reference proteome</keyword>
<gene>
    <name evidence="7" type="ORF">HCN44_005326</name>
</gene>
<evidence type="ECO:0000256" key="5">
    <source>
        <dbReference type="ARBA" id="ARBA00048287"/>
    </source>
</evidence>
<evidence type="ECO:0000259" key="6">
    <source>
        <dbReference type="Pfam" id="PF00850"/>
    </source>
</evidence>
<dbReference type="InterPro" id="IPR023801">
    <property type="entry name" value="His_deacetylse_dom"/>
</dbReference>
<comment type="caution">
    <text evidence="7">The sequence shown here is derived from an EMBL/GenBank/DDBJ whole genome shotgun (WGS) entry which is preliminary data.</text>
</comment>
<keyword evidence="4" id="KW-0539">Nucleus</keyword>
<dbReference type="PRINTS" id="PR01270">
    <property type="entry name" value="HDASUPER"/>
</dbReference>